<evidence type="ECO:0000256" key="3">
    <source>
        <dbReference type="PROSITE-ProRule" id="PRU00339"/>
    </source>
</evidence>
<feature type="domain" description="PelB C-terminal" evidence="5">
    <location>
        <begin position="878"/>
        <end position="1191"/>
    </location>
</feature>
<organism evidence="6 7">
    <name type="scientific">Halopseudomonas laoshanensis</name>
    <dbReference type="NCBI Taxonomy" id="2268758"/>
    <lineage>
        <taxon>Bacteria</taxon>
        <taxon>Pseudomonadati</taxon>
        <taxon>Pseudomonadota</taxon>
        <taxon>Gammaproteobacteria</taxon>
        <taxon>Pseudomonadales</taxon>
        <taxon>Pseudomonadaceae</taxon>
        <taxon>Halopseudomonas</taxon>
    </lineage>
</organism>
<keyword evidence="4" id="KW-0812">Transmembrane</keyword>
<dbReference type="OrthoDB" id="8565469at2"/>
<dbReference type="InterPro" id="IPR051012">
    <property type="entry name" value="CellSynth/LPSAsmb/PSIAsmb"/>
</dbReference>
<keyword evidence="4" id="KW-0472">Membrane</keyword>
<reference evidence="6 7" key="1">
    <citation type="submission" date="2018-07" db="EMBL/GenBank/DDBJ databases">
        <title>Pseudomonas laoshanensis sp. nov., isolated from soil.</title>
        <authorList>
            <person name="Sun J."/>
            <person name="Yu L."/>
            <person name="Wang M."/>
            <person name="Zhang C."/>
        </authorList>
    </citation>
    <scope>NUCLEOTIDE SEQUENCE [LARGE SCALE GENOMIC DNA]</scope>
    <source>
        <strain evidence="6 7">Y22</strain>
    </source>
</reference>
<dbReference type="Proteomes" id="UP000463138">
    <property type="component" value="Unassembled WGS sequence"/>
</dbReference>
<dbReference type="InterPro" id="IPR019734">
    <property type="entry name" value="TPR_rpt"/>
</dbReference>
<evidence type="ECO:0000259" key="5">
    <source>
        <dbReference type="Pfam" id="PF24604"/>
    </source>
</evidence>
<gene>
    <name evidence="6" type="ORF">DT594_09560</name>
</gene>
<dbReference type="Pfam" id="PF13429">
    <property type="entry name" value="TPR_15"/>
    <property type="match status" value="1"/>
</dbReference>
<comment type="caution">
    <text evidence="6">The sequence shown here is derived from an EMBL/GenBank/DDBJ whole genome shotgun (WGS) entry which is preliminary data.</text>
</comment>
<keyword evidence="2 3" id="KW-0802">TPR repeat</keyword>
<dbReference type="PANTHER" id="PTHR45586:SF1">
    <property type="entry name" value="LIPOPOLYSACCHARIDE ASSEMBLY PROTEIN B"/>
    <property type="match status" value="1"/>
</dbReference>
<sequence>MRNSSASKPVRLISPWTLAFSAAAIGGVLVLTYNSEDVFLPDDQERADDVSASYAEVLLASRPEDDELRLDLVQLLVDLGQYSRARRHLLAWENADPVQLEYHRRTIDALSAINGTSPDRIAQASEQMMEFDHGQLSVEQARSWAELALKMEMPWLAADVYHSLAHRVPEEHLAYLKLAARWYLASGQSGKAAMIYLDILAASEKVEDRRYYLREAYDALLAVGAGDQASRLLVRERDELTAADAAWLEQGVQMATGSQRMDLATILVTRWRELQPYQAEPVQAQFRLELASGDLPAAWQTGNTLLALRPIDTELLVQMAKLGEWLGHSQKALDYWIRYLSLEEDPQAREHAWRLAFQLYDYERGIALLEPAAQGQRLSDEKLDALVFGLESLGEPDRTEAWLRQYLDNYPNHRMAWLRLVQSLEHTQQFEAQTLVWERMSKQFELSTTERIEWASAHWRISQPQRAWDILDIDNRDIDDPEYWRTVAGLAWELERDDELRIAYERMLEQGIALNSSEQNQLIEFYRLEQPRKALDMLLQGWRERGDAEYLILALEMATVLGDIDLLRELLAEADEQPNVGRQAGVLLAKGWLAERDEDVDEAARIYRSALALYPNNALVRERLMWFFIDHRRTADLPLMTHRWRAFARRNGNMWLPFAAANQMLGRHEEALAWYRMHLRANPYDWLARAAYVDGLEAAERFDLAQRLRHQLVKEFESRPGDGANMVFESPEAAPQRYAVWLRLLASSHSGLRSERQAMQWQDGSPAMLQLWFDRMLTQLDMVNQSSQKDAWQAWGRSHGLEVNAYHNMQEALRNYNRDMLTELVARGELDPAQNVEALDRLGEESAALGLALSHLGAQNPTIVDIQLRRQAVDIQSRVPQGARIGWMREDLGGIELSGTHATLAGHVLDDWYTSLDLKRQDYTADELDTSELGTENTATVTLSRKLANGRVAVAVDSSTRADEDRQGVEISRSWQLGARDQIEVGLGWNQESLDSGYMRAVGEQDAIWIAGIHGLSSRDQLSWSVERRAYGTRYGHDLGNGTAFNLEFNQIQQFEGPTWVTRAGIDYQRNSLSGGELDGLTVADGGPIELEAVEASTLLQEEYGRLYAGSSWRRGFPGALNRDQPDYTWLVDVQAGWDWVDSQFTYGLSTGIGTRVFGDDELAFNLGYQSAPRGTDTESGGMLGLTYSKRFGR</sequence>
<keyword evidence="1" id="KW-0677">Repeat</keyword>
<evidence type="ECO:0000256" key="1">
    <source>
        <dbReference type="ARBA" id="ARBA00022737"/>
    </source>
</evidence>
<dbReference type="EMBL" id="QOVF01000002">
    <property type="protein sequence ID" value="KAA0695090.1"/>
    <property type="molecule type" value="Genomic_DNA"/>
</dbReference>
<keyword evidence="7" id="KW-1185">Reference proteome</keyword>
<dbReference type="PANTHER" id="PTHR45586">
    <property type="entry name" value="TPR REPEAT-CONTAINING PROTEIN PA4667"/>
    <property type="match status" value="1"/>
</dbReference>
<dbReference type="Gene3D" id="1.25.40.10">
    <property type="entry name" value="Tetratricopeptide repeat domain"/>
    <property type="match status" value="2"/>
</dbReference>
<keyword evidence="4" id="KW-1133">Transmembrane helix</keyword>
<feature type="transmembrane region" description="Helical" evidence="4">
    <location>
        <begin position="12"/>
        <end position="33"/>
    </location>
</feature>
<evidence type="ECO:0000313" key="7">
    <source>
        <dbReference type="Proteomes" id="UP000463138"/>
    </source>
</evidence>
<evidence type="ECO:0000313" key="6">
    <source>
        <dbReference type="EMBL" id="KAA0695090.1"/>
    </source>
</evidence>
<dbReference type="SMART" id="SM00028">
    <property type="entry name" value="TPR"/>
    <property type="match status" value="3"/>
</dbReference>
<dbReference type="SUPFAM" id="SSF48452">
    <property type="entry name" value="TPR-like"/>
    <property type="match status" value="3"/>
</dbReference>
<dbReference type="InterPro" id="IPR057306">
    <property type="entry name" value="B-barrel_PelB_C"/>
</dbReference>
<dbReference type="InterPro" id="IPR011990">
    <property type="entry name" value="TPR-like_helical_dom_sf"/>
</dbReference>
<name>A0A7V7GV15_9GAMM</name>
<proteinExistence type="predicted"/>
<dbReference type="RefSeq" id="WP_149332458.1">
    <property type="nucleotide sequence ID" value="NZ_QOVF01000002.1"/>
</dbReference>
<accession>A0A7V7GV15</accession>
<evidence type="ECO:0000256" key="2">
    <source>
        <dbReference type="ARBA" id="ARBA00022803"/>
    </source>
</evidence>
<dbReference type="AlphaFoldDB" id="A0A7V7GV15"/>
<dbReference type="Pfam" id="PF24604">
    <property type="entry name" value="B-barrel_PelB_C"/>
    <property type="match status" value="1"/>
</dbReference>
<evidence type="ECO:0000256" key="4">
    <source>
        <dbReference type="SAM" id="Phobius"/>
    </source>
</evidence>
<dbReference type="PROSITE" id="PS50005">
    <property type="entry name" value="TPR"/>
    <property type="match status" value="1"/>
</dbReference>
<feature type="repeat" description="TPR" evidence="3">
    <location>
        <begin position="584"/>
        <end position="617"/>
    </location>
</feature>
<protein>
    <submittedName>
        <fullName evidence="6">Biofilm formation protein PelB</fullName>
    </submittedName>
</protein>